<proteinExistence type="predicted"/>
<keyword evidence="3" id="KW-1185">Reference proteome</keyword>
<organism evidence="2 3">
    <name type="scientific">Pseudonocardia lutea</name>
    <dbReference type="NCBI Taxonomy" id="2172015"/>
    <lineage>
        <taxon>Bacteria</taxon>
        <taxon>Bacillati</taxon>
        <taxon>Actinomycetota</taxon>
        <taxon>Actinomycetes</taxon>
        <taxon>Pseudonocardiales</taxon>
        <taxon>Pseudonocardiaceae</taxon>
        <taxon>Pseudonocardia</taxon>
    </lineage>
</organism>
<accession>A0ABW1I6K6</accession>
<comment type="caution">
    <text evidence="2">The sequence shown here is derived from an EMBL/GenBank/DDBJ whole genome shotgun (WGS) entry which is preliminary data.</text>
</comment>
<evidence type="ECO:0000256" key="1">
    <source>
        <dbReference type="SAM" id="MobiDB-lite"/>
    </source>
</evidence>
<dbReference type="Pfam" id="PF11964">
    <property type="entry name" value="SpoIIAA-like"/>
    <property type="match status" value="1"/>
</dbReference>
<protein>
    <submittedName>
        <fullName evidence="2">STAS/SEC14 domain-containing protein</fullName>
    </submittedName>
</protein>
<reference evidence="3" key="1">
    <citation type="journal article" date="2019" name="Int. J. Syst. Evol. Microbiol.">
        <title>The Global Catalogue of Microorganisms (GCM) 10K type strain sequencing project: providing services to taxonomists for standard genome sequencing and annotation.</title>
        <authorList>
            <consortium name="The Broad Institute Genomics Platform"/>
            <consortium name="The Broad Institute Genome Sequencing Center for Infectious Disease"/>
            <person name="Wu L."/>
            <person name="Ma J."/>
        </authorList>
    </citation>
    <scope>NUCLEOTIDE SEQUENCE [LARGE SCALE GENOMIC DNA]</scope>
    <source>
        <strain evidence="3">CGMCC 4.7397</strain>
    </source>
</reference>
<dbReference type="Gene3D" id="3.40.50.10600">
    <property type="entry name" value="SpoIIaa-like domains"/>
    <property type="match status" value="1"/>
</dbReference>
<dbReference type="InterPro" id="IPR038396">
    <property type="entry name" value="SpoIIAA-like_sf"/>
</dbReference>
<gene>
    <name evidence="2" type="ORF">ACFQH9_12185</name>
</gene>
<dbReference type="RefSeq" id="WP_379566111.1">
    <property type="nucleotide sequence ID" value="NZ_JBHSQK010000026.1"/>
</dbReference>
<dbReference type="Proteomes" id="UP001596119">
    <property type="component" value="Unassembled WGS sequence"/>
</dbReference>
<dbReference type="InterPro" id="IPR021866">
    <property type="entry name" value="SpoIIAA-like"/>
</dbReference>
<sequence length="157" mass="17356">MPAGTIGFEAAGKVDDDDFEDVVAPVLRQEIARGAKLRLLYLFGPALRDYESDELGEEIAFAVRHPTSYERVAVVSDETWLRPALRMLSLLVPGRLRGFPVAELEAAKRWVAAEEHENTPADPTEPPYVSATEAHRSGPVPHPVEPRQGEQESSTNR</sequence>
<dbReference type="InterPro" id="IPR036513">
    <property type="entry name" value="STAS_dom_sf"/>
</dbReference>
<name>A0ABW1I6K6_9PSEU</name>
<dbReference type="SUPFAM" id="SSF52091">
    <property type="entry name" value="SpoIIaa-like"/>
    <property type="match status" value="1"/>
</dbReference>
<feature type="region of interest" description="Disordered" evidence="1">
    <location>
        <begin position="113"/>
        <end position="157"/>
    </location>
</feature>
<dbReference type="EMBL" id="JBHSQK010000026">
    <property type="protein sequence ID" value="MFC5949030.1"/>
    <property type="molecule type" value="Genomic_DNA"/>
</dbReference>
<evidence type="ECO:0000313" key="3">
    <source>
        <dbReference type="Proteomes" id="UP001596119"/>
    </source>
</evidence>
<evidence type="ECO:0000313" key="2">
    <source>
        <dbReference type="EMBL" id="MFC5949030.1"/>
    </source>
</evidence>